<dbReference type="InterPro" id="IPR014721">
    <property type="entry name" value="Ribsml_uS5_D2-typ_fold_subgr"/>
</dbReference>
<accession>A0A382JEV4</accession>
<name>A0A382JEV4_9ZZZZ</name>
<gene>
    <name evidence="1" type="ORF">METZ01_LOCUS263534</name>
</gene>
<organism evidence="1">
    <name type="scientific">marine metagenome</name>
    <dbReference type="NCBI Taxonomy" id="408172"/>
    <lineage>
        <taxon>unclassified sequences</taxon>
        <taxon>metagenomes</taxon>
        <taxon>ecological metagenomes</taxon>
    </lineage>
</organism>
<proteinExistence type="predicted"/>
<dbReference type="SUPFAM" id="SSF54211">
    <property type="entry name" value="Ribosomal protein S5 domain 2-like"/>
    <property type="match status" value="1"/>
</dbReference>
<feature type="non-terminal residue" evidence="1">
    <location>
        <position position="1"/>
    </location>
</feature>
<dbReference type="Gene3D" id="3.30.230.10">
    <property type="match status" value="1"/>
</dbReference>
<dbReference type="InterPro" id="IPR020568">
    <property type="entry name" value="Ribosomal_Su5_D2-typ_SF"/>
</dbReference>
<dbReference type="AlphaFoldDB" id="A0A382JEV4"/>
<sequence>VNRTLTRRERIRRRPEFLKVQQTGVRIRGRFQTLFVLPNQRGLSRLG</sequence>
<protein>
    <submittedName>
        <fullName evidence="1">Uncharacterized protein</fullName>
    </submittedName>
</protein>
<evidence type="ECO:0000313" key="1">
    <source>
        <dbReference type="EMBL" id="SVC10680.1"/>
    </source>
</evidence>
<dbReference type="EMBL" id="UINC01073931">
    <property type="protein sequence ID" value="SVC10680.1"/>
    <property type="molecule type" value="Genomic_DNA"/>
</dbReference>
<reference evidence="1" key="1">
    <citation type="submission" date="2018-05" db="EMBL/GenBank/DDBJ databases">
        <authorList>
            <person name="Lanie J.A."/>
            <person name="Ng W.-L."/>
            <person name="Kazmierczak K.M."/>
            <person name="Andrzejewski T.M."/>
            <person name="Davidsen T.M."/>
            <person name="Wayne K.J."/>
            <person name="Tettelin H."/>
            <person name="Glass J.I."/>
            <person name="Rusch D."/>
            <person name="Podicherti R."/>
            <person name="Tsui H.-C.T."/>
            <person name="Winkler M.E."/>
        </authorList>
    </citation>
    <scope>NUCLEOTIDE SEQUENCE</scope>
</reference>
<feature type="non-terminal residue" evidence="1">
    <location>
        <position position="47"/>
    </location>
</feature>